<gene>
    <name evidence="5" type="ORF">EV684_104293</name>
</gene>
<dbReference type="InterPro" id="IPR036942">
    <property type="entry name" value="Beta-barrel_TonB_sf"/>
</dbReference>
<evidence type="ECO:0000256" key="3">
    <source>
        <dbReference type="ARBA" id="ARBA00023237"/>
    </source>
</evidence>
<keyword evidence="5" id="KW-0675">Receptor</keyword>
<evidence type="ECO:0000313" key="5">
    <source>
        <dbReference type="EMBL" id="TCP03570.1"/>
    </source>
</evidence>
<proteinExistence type="predicted"/>
<dbReference type="InterPro" id="IPR000531">
    <property type="entry name" value="Beta-barrel_TonB"/>
</dbReference>
<sequence>MPQRPPLEARFSLRGEEGRWSLGTLLRAVAAQRRGALDQGNVVGRDRGASGGFATLALNGGYRFDERLQLTAGVDNLFDRSCSEHLNRAGSADFGYPADPVRIHETGRNVWLKLNHAY</sequence>
<dbReference type="AlphaFoldDB" id="A0A4R2MAR1"/>
<evidence type="ECO:0000256" key="2">
    <source>
        <dbReference type="ARBA" id="ARBA00023136"/>
    </source>
</evidence>
<dbReference type="Pfam" id="PF00593">
    <property type="entry name" value="TonB_dep_Rec_b-barrel"/>
    <property type="match status" value="1"/>
</dbReference>
<accession>A0A4R2MAR1</accession>
<dbReference type="SUPFAM" id="SSF56935">
    <property type="entry name" value="Porins"/>
    <property type="match status" value="1"/>
</dbReference>
<evidence type="ECO:0000313" key="6">
    <source>
        <dbReference type="Proteomes" id="UP000295106"/>
    </source>
</evidence>
<name>A0A4R2MAR1_RUBGE</name>
<feature type="domain" description="TonB-dependent receptor-like beta-barrel" evidence="4">
    <location>
        <begin position="2"/>
        <end position="77"/>
    </location>
</feature>
<comment type="subcellular location">
    <subcellularLocation>
        <location evidence="1">Cell outer membrane</location>
    </subcellularLocation>
</comment>
<dbReference type="Gene3D" id="2.40.170.20">
    <property type="entry name" value="TonB-dependent receptor, beta-barrel domain"/>
    <property type="match status" value="1"/>
</dbReference>
<reference evidence="5 6" key="1">
    <citation type="submission" date="2019-03" db="EMBL/GenBank/DDBJ databases">
        <title>Genomic Encyclopedia of Type Strains, Phase IV (KMG-IV): sequencing the most valuable type-strain genomes for metagenomic binning, comparative biology and taxonomic classification.</title>
        <authorList>
            <person name="Goeker M."/>
        </authorList>
    </citation>
    <scope>NUCLEOTIDE SEQUENCE [LARGE SCALE GENOMIC DNA]</scope>
    <source>
        <strain evidence="5 6">DSM 1709</strain>
    </source>
</reference>
<evidence type="ECO:0000259" key="4">
    <source>
        <dbReference type="Pfam" id="PF00593"/>
    </source>
</evidence>
<dbReference type="EMBL" id="SLXD01000004">
    <property type="protein sequence ID" value="TCP03570.1"/>
    <property type="molecule type" value="Genomic_DNA"/>
</dbReference>
<organism evidence="5 6">
    <name type="scientific">Rubrivivax gelatinosus</name>
    <name type="common">Rhodocyclus gelatinosus</name>
    <name type="synonym">Rhodopseudomonas gelatinosa</name>
    <dbReference type="NCBI Taxonomy" id="28068"/>
    <lineage>
        <taxon>Bacteria</taxon>
        <taxon>Pseudomonadati</taxon>
        <taxon>Pseudomonadota</taxon>
        <taxon>Betaproteobacteria</taxon>
        <taxon>Burkholderiales</taxon>
        <taxon>Sphaerotilaceae</taxon>
        <taxon>Rubrivivax</taxon>
    </lineage>
</organism>
<dbReference type="OrthoDB" id="5332150at2"/>
<keyword evidence="2" id="KW-0472">Membrane</keyword>
<comment type="caution">
    <text evidence="5">The sequence shown here is derived from an EMBL/GenBank/DDBJ whole genome shotgun (WGS) entry which is preliminary data.</text>
</comment>
<keyword evidence="3" id="KW-0998">Cell outer membrane</keyword>
<dbReference type="GO" id="GO:0009279">
    <property type="term" value="C:cell outer membrane"/>
    <property type="evidence" value="ECO:0007669"/>
    <property type="project" value="UniProtKB-SubCell"/>
</dbReference>
<protein>
    <submittedName>
        <fullName evidence="5">TonB-dependent receptor-like protein</fullName>
    </submittedName>
</protein>
<dbReference type="Proteomes" id="UP000295106">
    <property type="component" value="Unassembled WGS sequence"/>
</dbReference>
<evidence type="ECO:0000256" key="1">
    <source>
        <dbReference type="ARBA" id="ARBA00004442"/>
    </source>
</evidence>